<dbReference type="Proteomes" id="UP000814140">
    <property type="component" value="Unassembled WGS sequence"/>
</dbReference>
<evidence type="ECO:0000313" key="1">
    <source>
        <dbReference type="EMBL" id="KAI0061481.1"/>
    </source>
</evidence>
<name>A0ACB8T034_9AGAM</name>
<evidence type="ECO:0000313" key="2">
    <source>
        <dbReference type="Proteomes" id="UP000814140"/>
    </source>
</evidence>
<reference evidence="1" key="1">
    <citation type="submission" date="2021-03" db="EMBL/GenBank/DDBJ databases">
        <authorList>
            <consortium name="DOE Joint Genome Institute"/>
            <person name="Ahrendt S."/>
            <person name="Looney B.P."/>
            <person name="Miyauchi S."/>
            <person name="Morin E."/>
            <person name="Drula E."/>
            <person name="Courty P.E."/>
            <person name="Chicoki N."/>
            <person name="Fauchery L."/>
            <person name="Kohler A."/>
            <person name="Kuo A."/>
            <person name="Labutti K."/>
            <person name="Pangilinan J."/>
            <person name="Lipzen A."/>
            <person name="Riley R."/>
            <person name="Andreopoulos W."/>
            <person name="He G."/>
            <person name="Johnson J."/>
            <person name="Barry K.W."/>
            <person name="Grigoriev I.V."/>
            <person name="Nagy L."/>
            <person name="Hibbett D."/>
            <person name="Henrissat B."/>
            <person name="Matheny P.B."/>
            <person name="Labbe J."/>
            <person name="Martin F."/>
        </authorList>
    </citation>
    <scope>NUCLEOTIDE SEQUENCE</scope>
    <source>
        <strain evidence="1">HHB10654</strain>
    </source>
</reference>
<accession>A0ACB8T034</accession>
<organism evidence="1 2">
    <name type="scientific">Artomyces pyxidatus</name>
    <dbReference type="NCBI Taxonomy" id="48021"/>
    <lineage>
        <taxon>Eukaryota</taxon>
        <taxon>Fungi</taxon>
        <taxon>Dikarya</taxon>
        <taxon>Basidiomycota</taxon>
        <taxon>Agaricomycotina</taxon>
        <taxon>Agaricomycetes</taxon>
        <taxon>Russulales</taxon>
        <taxon>Auriscalpiaceae</taxon>
        <taxon>Artomyces</taxon>
    </lineage>
</organism>
<dbReference type="EMBL" id="MU277212">
    <property type="protein sequence ID" value="KAI0061481.1"/>
    <property type="molecule type" value="Genomic_DNA"/>
</dbReference>
<protein>
    <submittedName>
        <fullName evidence="1">Uncharacterized protein</fullName>
    </submittedName>
</protein>
<comment type="caution">
    <text evidence="1">The sequence shown here is derived from an EMBL/GenBank/DDBJ whole genome shotgun (WGS) entry which is preliminary data.</text>
</comment>
<reference evidence="1" key="2">
    <citation type="journal article" date="2022" name="New Phytol.">
        <title>Evolutionary transition to the ectomycorrhizal habit in the genomes of a hyperdiverse lineage of mushroom-forming fungi.</title>
        <authorList>
            <person name="Looney B."/>
            <person name="Miyauchi S."/>
            <person name="Morin E."/>
            <person name="Drula E."/>
            <person name="Courty P.E."/>
            <person name="Kohler A."/>
            <person name="Kuo A."/>
            <person name="LaButti K."/>
            <person name="Pangilinan J."/>
            <person name="Lipzen A."/>
            <person name="Riley R."/>
            <person name="Andreopoulos W."/>
            <person name="He G."/>
            <person name="Johnson J."/>
            <person name="Nolan M."/>
            <person name="Tritt A."/>
            <person name="Barry K.W."/>
            <person name="Grigoriev I.V."/>
            <person name="Nagy L.G."/>
            <person name="Hibbett D."/>
            <person name="Henrissat B."/>
            <person name="Matheny P.B."/>
            <person name="Labbe J."/>
            <person name="Martin F.M."/>
        </authorList>
    </citation>
    <scope>NUCLEOTIDE SEQUENCE</scope>
    <source>
        <strain evidence="1">HHB10654</strain>
    </source>
</reference>
<proteinExistence type="predicted"/>
<gene>
    <name evidence="1" type="ORF">BV25DRAFT_1916847</name>
</gene>
<keyword evidence="2" id="KW-1185">Reference proteome</keyword>
<sequence length="700" mass="77980">MKHDSTSPDSSSSVSQAGPTLGLPSQSMQNQIHELAKSLPTPRKQNIACDACRQRKVKCHQLPGQSKCQHCTVKNYPCTHHAQQATSEKKRITSVSRRPRSYSTNNQRLARPPNGLDAPREPGADGFDASFSDAGSDKPAYLNPQTTPLSPANSFTFTQSGFGPPVNRNTTFTELLRYLLSPPDDPDLPDHVYAQAGYRPSPWKQWGELAYKLEDETFRVEFAVDLVEVYFQIVHTRLPFLDPTRFRAKLNVKVSHYASGQYMSNQADTEEPLHPALMATVVAWGAKFSEHPLLIADRHASGTKHSNLAMTLISRAREVAEALKVHRVPDSQHIVIALLIEPLQSQIPEDASGVNAVIGFRGFWLTSAIRQLFELQINHKSTISNIQDPEHRGTMIFAWWMACLSDAYGAAYYRRKPQVDDADYDVDFYTAETVSMDPADGQHGDPHPREHLEFLGYYRAAHALAKTSRHMSKELWTPKTDSEGVSIDVLHGIMVKLNEWHEIYLPHVGVPKNFAAEWDFVSAVSACASDATFHIMWIILFNALDDYGVRELNEVMRAGGSPSLLDNYEHIEAMKRKVHDEALHGALRIAGLAGVLTKNGYLRLDPAVMHVSCNRAGDLLARLGRPEVENCIHGLEQYSYSYEEAADQAAELHRLYELACNGKGEFNHMASVIARGMPAVISRGASAVADDVMYVDSPQF</sequence>